<feature type="region of interest" description="Disordered" evidence="1">
    <location>
        <begin position="301"/>
        <end position="331"/>
    </location>
</feature>
<feature type="region of interest" description="Disordered" evidence="1">
    <location>
        <begin position="221"/>
        <end position="281"/>
    </location>
</feature>
<name>X6LMC2_RETFI</name>
<sequence length="331" mass="38336">MIFCHKNVIVFICFAKSNKAYYNFNFCNVCMHFSLQRVVFIQCFSYYTWNIGKLTHNLKKGVKELFLFEFFKFFTPRLLSSKIYFNTSSEQCVQETYPVHAVGMNYQTTDLKNFFANQQKERNFLSNAVTKIEVWMGATSSFWLGKENLEEMGLNEIRAINNIQIVASNKPSDIPENYYCLSQSLGGHFVGYDPDKWFGKFAKNKNNGPFIAFERSNKTCQKKNMPQMQAQIQQSQSQPQSQAQVQLPQKDVSKEGASMSPATSRININNSNNNNNSNNTKLYPITKICIRDVNEYLQNTEASKESSPFSPQSQFRHKKKKKRLTQVKNWG</sequence>
<proteinExistence type="predicted"/>
<reference evidence="2 3" key="1">
    <citation type="journal article" date="2013" name="Curr. Biol.">
        <title>The Genome of the Foraminiferan Reticulomyxa filosa.</title>
        <authorList>
            <person name="Glockner G."/>
            <person name="Hulsmann N."/>
            <person name="Schleicher M."/>
            <person name="Noegel A.A."/>
            <person name="Eichinger L."/>
            <person name="Gallinger C."/>
            <person name="Pawlowski J."/>
            <person name="Sierra R."/>
            <person name="Euteneuer U."/>
            <person name="Pillet L."/>
            <person name="Moustafa A."/>
            <person name="Platzer M."/>
            <person name="Groth M."/>
            <person name="Szafranski K."/>
            <person name="Schliwa M."/>
        </authorList>
    </citation>
    <scope>NUCLEOTIDE SEQUENCE [LARGE SCALE GENOMIC DNA]</scope>
</reference>
<feature type="compositionally biased region" description="Polar residues" evidence="1">
    <location>
        <begin position="301"/>
        <end position="314"/>
    </location>
</feature>
<organism evidence="2 3">
    <name type="scientific">Reticulomyxa filosa</name>
    <dbReference type="NCBI Taxonomy" id="46433"/>
    <lineage>
        <taxon>Eukaryota</taxon>
        <taxon>Sar</taxon>
        <taxon>Rhizaria</taxon>
        <taxon>Retaria</taxon>
        <taxon>Foraminifera</taxon>
        <taxon>Monothalamids</taxon>
        <taxon>Reticulomyxidae</taxon>
        <taxon>Reticulomyxa</taxon>
    </lineage>
</organism>
<dbReference type="AlphaFoldDB" id="X6LMC2"/>
<dbReference type="Proteomes" id="UP000023152">
    <property type="component" value="Unassembled WGS sequence"/>
</dbReference>
<feature type="compositionally biased region" description="Low complexity" evidence="1">
    <location>
        <begin position="266"/>
        <end position="279"/>
    </location>
</feature>
<feature type="compositionally biased region" description="Basic residues" evidence="1">
    <location>
        <begin position="315"/>
        <end position="325"/>
    </location>
</feature>
<evidence type="ECO:0000313" key="2">
    <source>
        <dbReference type="EMBL" id="ETO03088.1"/>
    </source>
</evidence>
<accession>X6LMC2</accession>
<feature type="compositionally biased region" description="Low complexity" evidence="1">
    <location>
        <begin position="226"/>
        <end position="249"/>
    </location>
</feature>
<keyword evidence="3" id="KW-1185">Reference proteome</keyword>
<protein>
    <submittedName>
        <fullName evidence="2">Uncharacterized protein</fullName>
    </submittedName>
</protein>
<evidence type="ECO:0000313" key="3">
    <source>
        <dbReference type="Proteomes" id="UP000023152"/>
    </source>
</evidence>
<dbReference type="EMBL" id="ASPP01034182">
    <property type="protein sequence ID" value="ETO03088.1"/>
    <property type="molecule type" value="Genomic_DNA"/>
</dbReference>
<evidence type="ECO:0000256" key="1">
    <source>
        <dbReference type="SAM" id="MobiDB-lite"/>
    </source>
</evidence>
<gene>
    <name evidence="2" type="ORF">RFI_34322</name>
</gene>
<comment type="caution">
    <text evidence="2">The sequence shown here is derived from an EMBL/GenBank/DDBJ whole genome shotgun (WGS) entry which is preliminary data.</text>
</comment>